<name>A0ABT7ZYV2_9FLAO</name>
<evidence type="ECO:0008006" key="4">
    <source>
        <dbReference type="Google" id="ProtNLM"/>
    </source>
</evidence>
<feature type="transmembrane region" description="Helical" evidence="1">
    <location>
        <begin position="14"/>
        <end position="33"/>
    </location>
</feature>
<feature type="transmembrane region" description="Helical" evidence="1">
    <location>
        <begin position="84"/>
        <end position="102"/>
    </location>
</feature>
<evidence type="ECO:0000256" key="1">
    <source>
        <dbReference type="SAM" id="Phobius"/>
    </source>
</evidence>
<proteinExistence type="predicted"/>
<evidence type="ECO:0000313" key="3">
    <source>
        <dbReference type="Proteomes" id="UP001231197"/>
    </source>
</evidence>
<feature type="transmembrane region" description="Helical" evidence="1">
    <location>
        <begin position="109"/>
        <end position="131"/>
    </location>
</feature>
<protein>
    <recommendedName>
        <fullName evidence="4">DUF1361 domain-containing protein</fullName>
    </recommendedName>
</protein>
<keyword evidence="1" id="KW-0812">Transmembrane</keyword>
<keyword evidence="1" id="KW-1133">Transmembrane helix</keyword>
<organism evidence="2 3">
    <name type="scientific">Winogradskyella bathintestinalis</name>
    <dbReference type="NCBI Taxonomy" id="3035208"/>
    <lineage>
        <taxon>Bacteria</taxon>
        <taxon>Pseudomonadati</taxon>
        <taxon>Bacteroidota</taxon>
        <taxon>Flavobacteriia</taxon>
        <taxon>Flavobacteriales</taxon>
        <taxon>Flavobacteriaceae</taxon>
        <taxon>Winogradskyella</taxon>
    </lineage>
</organism>
<keyword evidence="3" id="KW-1185">Reference proteome</keyword>
<reference evidence="2 3" key="1">
    <citation type="journal article" date="2023" name="Int. J. Syst. Evol. Microbiol.">
        <title>Winogradskyella bathintestinalis sp. nov., isolated from the intestine of the deep-sea loosejaw dragonfish, Malacosteus niger.</title>
        <authorList>
            <person name="Uniacke-Lowe S."/>
            <person name="Johnson C.N."/>
            <person name="Stanton C."/>
            <person name="Hill C."/>
            <person name="Ross P."/>
        </authorList>
    </citation>
    <scope>NUCLEOTIDE SEQUENCE [LARGE SCALE GENOMIC DNA]</scope>
    <source>
        <strain evidence="2 3">APC 3343</strain>
    </source>
</reference>
<dbReference type="RefSeq" id="WP_290207900.1">
    <property type="nucleotide sequence ID" value="NZ_JASDDK010000013.1"/>
</dbReference>
<feature type="transmembrane region" description="Helical" evidence="1">
    <location>
        <begin position="45"/>
        <end position="64"/>
    </location>
</feature>
<dbReference type="EMBL" id="JASDDK010000013">
    <property type="protein sequence ID" value="MDN3494200.1"/>
    <property type="molecule type" value="Genomic_DNA"/>
</dbReference>
<evidence type="ECO:0000313" key="2">
    <source>
        <dbReference type="EMBL" id="MDN3494200.1"/>
    </source>
</evidence>
<sequence>MELYKRIIEIIDANLIHCLIPIILILMLVELIFKNRFETKKNLNLIRWTIIIYTIVTFTFYLIGMAMNPDEHAFINRATGPYTWAYWIMFFGALILPLTLFIRKLASKFWYVLLVAFGMKSGMYFERFVIITTSFHRDYQTENGNAGLMESISYGIGVFFIQGMIIAMLVLGIFEIIKRKKTGYNTV</sequence>
<accession>A0ABT7ZYV2</accession>
<comment type="caution">
    <text evidence="2">The sequence shown here is derived from an EMBL/GenBank/DDBJ whole genome shotgun (WGS) entry which is preliminary data.</text>
</comment>
<dbReference type="Proteomes" id="UP001231197">
    <property type="component" value="Unassembled WGS sequence"/>
</dbReference>
<gene>
    <name evidence="2" type="ORF">QMA06_15870</name>
</gene>
<keyword evidence="1" id="KW-0472">Membrane</keyword>
<feature type="transmembrane region" description="Helical" evidence="1">
    <location>
        <begin position="151"/>
        <end position="174"/>
    </location>
</feature>